<evidence type="ECO:0000256" key="3">
    <source>
        <dbReference type="ARBA" id="ARBA00022679"/>
    </source>
</evidence>
<dbReference type="InterPro" id="IPR007634">
    <property type="entry name" value="RNA_pol_sigma_54_DNA-bd"/>
</dbReference>
<organism evidence="11 12">
    <name type="scientific">Evansella tamaricis</name>
    <dbReference type="NCBI Taxonomy" id="2069301"/>
    <lineage>
        <taxon>Bacteria</taxon>
        <taxon>Bacillati</taxon>
        <taxon>Bacillota</taxon>
        <taxon>Bacilli</taxon>
        <taxon>Bacillales</taxon>
        <taxon>Bacillaceae</taxon>
        <taxon>Evansella</taxon>
    </lineage>
</organism>
<keyword evidence="6" id="KW-0731">Sigma factor</keyword>
<dbReference type="PANTHER" id="PTHR32248">
    <property type="entry name" value="RNA POLYMERASE SIGMA-54 FACTOR"/>
    <property type="match status" value="1"/>
</dbReference>
<dbReference type="Proteomes" id="UP000784880">
    <property type="component" value="Unassembled WGS sequence"/>
</dbReference>
<keyword evidence="5" id="KW-0805">Transcription regulation</keyword>
<evidence type="ECO:0000256" key="8">
    <source>
        <dbReference type="ARBA" id="ARBA00023163"/>
    </source>
</evidence>
<protein>
    <submittedName>
        <fullName evidence="11">RNA polymerase factor sigma-54</fullName>
    </submittedName>
</protein>
<name>A0ABS6JFX6_9BACI</name>
<keyword evidence="2" id="KW-0240">DNA-directed RNA polymerase</keyword>
<feature type="domain" description="RNA polymerase sigma factor 54 core-binding" evidence="10">
    <location>
        <begin position="92"/>
        <end position="278"/>
    </location>
</feature>
<evidence type="ECO:0000256" key="2">
    <source>
        <dbReference type="ARBA" id="ARBA00022478"/>
    </source>
</evidence>
<dbReference type="PANTHER" id="PTHR32248:SF4">
    <property type="entry name" value="RNA POLYMERASE SIGMA-54 FACTOR"/>
    <property type="match status" value="1"/>
</dbReference>
<evidence type="ECO:0000256" key="5">
    <source>
        <dbReference type="ARBA" id="ARBA00023015"/>
    </source>
</evidence>
<proteinExistence type="inferred from homology"/>
<dbReference type="PROSITE" id="PS00718">
    <property type="entry name" value="SIGMA54_2"/>
    <property type="match status" value="1"/>
</dbReference>
<evidence type="ECO:0000256" key="6">
    <source>
        <dbReference type="ARBA" id="ARBA00023082"/>
    </source>
</evidence>
<evidence type="ECO:0000313" key="12">
    <source>
        <dbReference type="Proteomes" id="UP000784880"/>
    </source>
</evidence>
<feature type="domain" description="RNA polymerase sigma factor 54 DNA-binding" evidence="9">
    <location>
        <begin position="291"/>
        <end position="449"/>
    </location>
</feature>
<evidence type="ECO:0000313" key="11">
    <source>
        <dbReference type="EMBL" id="MBU9712119.1"/>
    </source>
</evidence>
<dbReference type="PROSITE" id="PS50044">
    <property type="entry name" value="SIGMA54_3"/>
    <property type="match status" value="1"/>
</dbReference>
<sequence length="451" mass="52289">MNMNMDYGLFQQQSMKLVMTNELRQAITILQYSVLDLGQYLHEQQLENPLMELKDNLMKEELERSKQDIMMPVYEGKSRFGFDQDEEYSPLDQVSERQEGLQDHLLNQIRFLKLDSGLRRIVTYFALSVDENGYLKTPVHELAEELREPKHLVEAGIHILQSLEPIGVGASSLKDCLLIQLQRMEVRDLLAEKIVSNYLDILAKKQFKTVAKAEGVDVSEVQYVFDFIQTLNPKPGSTFHNEPPKYVIPDVTVKKVNGEYIVFLNEDHLPELTMNSRYEALLKNSETEVSEYIHRKYEQFQWIKRSVEQRQQTLLKVTKAIVDYQQNFLEHGPSHLRPLTLKTIAEAIDVHESTVSRATTKKYLQTPKGLLELKYFFSSNVGNDSGEASSSERVKIYLKRLVDEENKQKPLSDQKLASALKEQGIHVSRRTVAKYRDEMHILSSSQRKRYS</sequence>
<evidence type="ECO:0000256" key="4">
    <source>
        <dbReference type="ARBA" id="ARBA00022695"/>
    </source>
</evidence>
<dbReference type="PROSITE" id="PS00717">
    <property type="entry name" value="SIGMA54_1"/>
    <property type="match status" value="1"/>
</dbReference>
<evidence type="ECO:0000259" key="10">
    <source>
        <dbReference type="Pfam" id="PF04963"/>
    </source>
</evidence>
<evidence type="ECO:0000259" key="9">
    <source>
        <dbReference type="Pfam" id="PF04552"/>
    </source>
</evidence>
<comment type="caution">
    <text evidence="11">The sequence shown here is derived from an EMBL/GenBank/DDBJ whole genome shotgun (WGS) entry which is preliminary data.</text>
</comment>
<dbReference type="NCBIfam" id="TIGR02395">
    <property type="entry name" value="rpoN_sigma"/>
    <property type="match status" value="1"/>
</dbReference>
<keyword evidence="4" id="KW-0548">Nucleotidyltransferase</keyword>
<dbReference type="InterPro" id="IPR007046">
    <property type="entry name" value="RNA_pol_sigma_54_core-bd"/>
</dbReference>
<keyword evidence="8" id="KW-0804">Transcription</keyword>
<keyword evidence="12" id="KW-1185">Reference proteome</keyword>
<keyword evidence="3" id="KW-0808">Transferase</keyword>
<dbReference type="RefSeq" id="WP_217066310.1">
    <property type="nucleotide sequence ID" value="NZ_JAHQCS010000093.1"/>
</dbReference>
<reference evidence="11 12" key="1">
    <citation type="submission" date="2021-06" db="EMBL/GenBank/DDBJ databases">
        <title>Bacillus sp. RD4P76, an endophyte from a halophyte.</title>
        <authorList>
            <person name="Sun J.-Q."/>
        </authorList>
    </citation>
    <scope>NUCLEOTIDE SEQUENCE [LARGE SCALE GENOMIC DNA]</scope>
    <source>
        <strain evidence="11 12">CGMCC 1.15917</strain>
    </source>
</reference>
<evidence type="ECO:0000256" key="1">
    <source>
        <dbReference type="ARBA" id="ARBA00008798"/>
    </source>
</evidence>
<dbReference type="Pfam" id="PF00309">
    <property type="entry name" value="Sigma54_AID"/>
    <property type="match status" value="1"/>
</dbReference>
<dbReference type="PIRSF" id="PIRSF000774">
    <property type="entry name" value="RpoN"/>
    <property type="match status" value="1"/>
</dbReference>
<keyword evidence="7" id="KW-0238">DNA-binding</keyword>
<dbReference type="Pfam" id="PF04963">
    <property type="entry name" value="Sigma54_CBD"/>
    <property type="match status" value="1"/>
</dbReference>
<accession>A0ABS6JFX6</accession>
<dbReference type="EMBL" id="JAHQCS010000093">
    <property type="protein sequence ID" value="MBU9712119.1"/>
    <property type="molecule type" value="Genomic_DNA"/>
</dbReference>
<comment type="similarity">
    <text evidence="1">Belongs to the sigma-54 factor family.</text>
</comment>
<gene>
    <name evidence="11" type="primary">rpoN</name>
    <name evidence="11" type="ORF">KS419_10240</name>
</gene>
<dbReference type="Pfam" id="PF04552">
    <property type="entry name" value="Sigma54_DBD"/>
    <property type="match status" value="1"/>
</dbReference>
<dbReference type="InterPro" id="IPR000394">
    <property type="entry name" value="RNA_pol_sigma_54"/>
</dbReference>
<evidence type="ECO:0000256" key="7">
    <source>
        <dbReference type="ARBA" id="ARBA00023125"/>
    </source>
</evidence>